<accession>A0A1R2BVB9</accession>
<dbReference type="Proteomes" id="UP000187209">
    <property type="component" value="Unassembled WGS sequence"/>
</dbReference>
<protein>
    <submittedName>
        <fullName evidence="1">Uncharacterized protein</fullName>
    </submittedName>
</protein>
<sequence length="214" mass="24469">MDPILINGELKSASLESTWRTLKTSFTNTSKDCDVERSHSRLSQTSSTQNFSLKDIIPDENFKIPKKHQRISSQNPDVLAPQFLFAYRKGKIPSLQKKSIFQNPKSAELKKSISMLENEEFNSIRSFTSQSRRMSDNESTRSHISLPKINIIPPSGQVYCKHCDKQVETSIAFPEDGDLEGKLAEFVYYFLACWEPTWTTKYKTIVCEDCGRAI</sequence>
<evidence type="ECO:0000313" key="1">
    <source>
        <dbReference type="EMBL" id="OMJ80753.1"/>
    </source>
</evidence>
<dbReference type="AlphaFoldDB" id="A0A1R2BVB9"/>
<gene>
    <name evidence="1" type="ORF">SteCoe_18911</name>
</gene>
<reference evidence="1 2" key="1">
    <citation type="submission" date="2016-11" db="EMBL/GenBank/DDBJ databases">
        <title>The macronuclear genome of Stentor coeruleus: a giant cell with tiny introns.</title>
        <authorList>
            <person name="Slabodnick M."/>
            <person name="Ruby J.G."/>
            <person name="Reiff S.B."/>
            <person name="Swart E.C."/>
            <person name="Gosai S."/>
            <person name="Prabakaran S."/>
            <person name="Witkowska E."/>
            <person name="Larue G.E."/>
            <person name="Fisher S."/>
            <person name="Freeman R.M."/>
            <person name="Gunawardena J."/>
            <person name="Chu W."/>
            <person name="Stover N.A."/>
            <person name="Gregory B.D."/>
            <person name="Nowacki M."/>
            <person name="Derisi J."/>
            <person name="Roy S.W."/>
            <person name="Marshall W.F."/>
            <person name="Sood P."/>
        </authorList>
    </citation>
    <scope>NUCLEOTIDE SEQUENCE [LARGE SCALE GENOMIC DNA]</scope>
    <source>
        <strain evidence="1">WM001</strain>
    </source>
</reference>
<evidence type="ECO:0000313" key="2">
    <source>
        <dbReference type="Proteomes" id="UP000187209"/>
    </source>
</evidence>
<keyword evidence="2" id="KW-1185">Reference proteome</keyword>
<proteinExistence type="predicted"/>
<dbReference type="EMBL" id="MPUH01000409">
    <property type="protein sequence ID" value="OMJ80753.1"/>
    <property type="molecule type" value="Genomic_DNA"/>
</dbReference>
<name>A0A1R2BVB9_9CILI</name>
<organism evidence="1 2">
    <name type="scientific">Stentor coeruleus</name>
    <dbReference type="NCBI Taxonomy" id="5963"/>
    <lineage>
        <taxon>Eukaryota</taxon>
        <taxon>Sar</taxon>
        <taxon>Alveolata</taxon>
        <taxon>Ciliophora</taxon>
        <taxon>Postciliodesmatophora</taxon>
        <taxon>Heterotrichea</taxon>
        <taxon>Heterotrichida</taxon>
        <taxon>Stentoridae</taxon>
        <taxon>Stentor</taxon>
    </lineage>
</organism>
<comment type="caution">
    <text evidence="1">The sequence shown here is derived from an EMBL/GenBank/DDBJ whole genome shotgun (WGS) entry which is preliminary data.</text>
</comment>